<gene>
    <name evidence="3" type="ORF">BC008_24690</name>
</gene>
<organism evidence="3 4">
    <name type="scientific">Mastigocoleus testarum BC008</name>
    <dbReference type="NCBI Taxonomy" id="371196"/>
    <lineage>
        <taxon>Bacteria</taxon>
        <taxon>Bacillati</taxon>
        <taxon>Cyanobacteriota</taxon>
        <taxon>Cyanophyceae</taxon>
        <taxon>Nostocales</taxon>
        <taxon>Hapalosiphonaceae</taxon>
        <taxon>Mastigocoleus</taxon>
    </lineage>
</organism>
<feature type="signal peptide" evidence="2">
    <location>
        <begin position="1"/>
        <end position="23"/>
    </location>
</feature>
<accession>A0A0V7ZNM2</accession>
<keyword evidence="2" id="KW-0732">Signal</keyword>
<dbReference type="AlphaFoldDB" id="A0A0V7ZNM2"/>
<protein>
    <submittedName>
        <fullName evidence="3">Uncharacterized protein</fullName>
    </submittedName>
</protein>
<reference evidence="3 4" key="1">
    <citation type="journal article" date="2015" name="Genome Announc.">
        <title>Draft Genome of the Euendolithic (true boring) Cyanobacterium Mastigocoleus testarum strain BC008.</title>
        <authorList>
            <person name="Guida B.S."/>
            <person name="Garcia-Pichel F."/>
        </authorList>
    </citation>
    <scope>NUCLEOTIDE SEQUENCE [LARGE SCALE GENOMIC DNA]</scope>
    <source>
        <strain evidence="3 4">BC008</strain>
    </source>
</reference>
<proteinExistence type="predicted"/>
<comment type="caution">
    <text evidence="3">The sequence shown here is derived from an EMBL/GenBank/DDBJ whole genome shotgun (WGS) entry which is preliminary data.</text>
</comment>
<feature type="chain" id="PRO_5006890143" evidence="2">
    <location>
        <begin position="24"/>
        <end position="209"/>
    </location>
</feature>
<dbReference type="Proteomes" id="UP000053372">
    <property type="component" value="Unassembled WGS sequence"/>
</dbReference>
<dbReference type="EMBL" id="LMTZ01000099">
    <property type="protein sequence ID" value="KST66173.1"/>
    <property type="molecule type" value="Genomic_DNA"/>
</dbReference>
<feature type="region of interest" description="Disordered" evidence="1">
    <location>
        <begin position="62"/>
        <end position="123"/>
    </location>
</feature>
<feature type="region of interest" description="Disordered" evidence="1">
    <location>
        <begin position="184"/>
        <end position="209"/>
    </location>
</feature>
<sequence>MKLVRGLSSIVLISFLSTTPCFALNPLSSNLPNQSLSNQPRATKLAGFFDSADKLLNTVERERRRQERRKAREMARRKREEQRKARERARQERLEAARKRREKYEAARRAATERQRLEAERRRQYFESLSPEEKKAYLAQQYARQEAAAKLLILMLGASMSDSGSGMSSGDSHTGIIMRDRDRTYRPAPQPVPRPVKPISPFYGNGPKY</sequence>
<name>A0A0V7ZNM2_9CYAN</name>
<evidence type="ECO:0000256" key="1">
    <source>
        <dbReference type="SAM" id="MobiDB-lite"/>
    </source>
</evidence>
<keyword evidence="4" id="KW-1185">Reference proteome</keyword>
<evidence type="ECO:0000313" key="4">
    <source>
        <dbReference type="Proteomes" id="UP000053372"/>
    </source>
</evidence>
<dbReference type="RefSeq" id="WP_058183858.1">
    <property type="nucleotide sequence ID" value="NZ_LMTZ01000099.1"/>
</dbReference>
<feature type="compositionally biased region" description="Pro residues" evidence="1">
    <location>
        <begin position="188"/>
        <end position="198"/>
    </location>
</feature>
<evidence type="ECO:0000256" key="2">
    <source>
        <dbReference type="SAM" id="SignalP"/>
    </source>
</evidence>
<evidence type="ECO:0000313" key="3">
    <source>
        <dbReference type="EMBL" id="KST66173.1"/>
    </source>
</evidence>